<evidence type="ECO:0000256" key="6">
    <source>
        <dbReference type="SAM" id="SignalP"/>
    </source>
</evidence>
<gene>
    <name evidence="8" type="ORF">FBUS_07733</name>
</gene>
<comment type="caution">
    <text evidence="8">The sequence shown here is derived from an EMBL/GenBank/DDBJ whole genome shotgun (WGS) entry which is preliminary data.</text>
</comment>
<proteinExistence type="predicted"/>
<sequence>MADFLLLGIFLSVTWQLGLVEREVQDMLDGKHSRTVKSKTIQKKSDDALENEEEVKQRRIGPDDICAICQDELLTEERHPVSYCRNGCGNSLHIRCMRVWADHQRKQKSMNLSENVPCPICREDFGQIGVLLREITENIRPREAKVGSRRSTVVGPTVQLVQSSIRACHSSAVCMVCDATPIYGNVYRCQLCEDKLDLMKSTFMCATCFRQGKHPEHDSFMYREVSYRY</sequence>
<keyword evidence="9" id="KW-1185">Reference proteome</keyword>
<evidence type="ECO:0000256" key="4">
    <source>
        <dbReference type="PROSITE-ProRule" id="PRU00175"/>
    </source>
</evidence>
<dbReference type="EMBL" id="LUCM01008854">
    <property type="protein sequence ID" value="KAA0187834.1"/>
    <property type="molecule type" value="Genomic_DNA"/>
</dbReference>
<evidence type="ECO:0000256" key="5">
    <source>
        <dbReference type="SAM" id="MobiDB-lite"/>
    </source>
</evidence>
<evidence type="ECO:0000256" key="3">
    <source>
        <dbReference type="ARBA" id="ARBA00022833"/>
    </source>
</evidence>
<protein>
    <submittedName>
        <fullName evidence="8">E3 ubiquitin-protein ligase ZSWIM2</fullName>
    </submittedName>
</protein>
<evidence type="ECO:0000313" key="8">
    <source>
        <dbReference type="EMBL" id="KAA0187834.1"/>
    </source>
</evidence>
<dbReference type="InterPro" id="IPR043145">
    <property type="entry name" value="Znf_ZZ_sf"/>
</dbReference>
<keyword evidence="2 4" id="KW-0863">Zinc-finger</keyword>
<evidence type="ECO:0000259" key="7">
    <source>
        <dbReference type="PROSITE" id="PS50089"/>
    </source>
</evidence>
<reference evidence="8" key="1">
    <citation type="submission" date="2019-05" db="EMBL/GenBank/DDBJ databases">
        <title>Annotation for the trematode Fasciolopsis buski.</title>
        <authorList>
            <person name="Choi Y.-J."/>
        </authorList>
    </citation>
    <scope>NUCLEOTIDE SEQUENCE</scope>
    <source>
        <strain evidence="8">HT</strain>
        <tissue evidence="8">Whole worm</tissue>
    </source>
</reference>
<organism evidence="8 9">
    <name type="scientific">Fasciolopsis buskii</name>
    <dbReference type="NCBI Taxonomy" id="27845"/>
    <lineage>
        <taxon>Eukaryota</taxon>
        <taxon>Metazoa</taxon>
        <taxon>Spiralia</taxon>
        <taxon>Lophotrochozoa</taxon>
        <taxon>Platyhelminthes</taxon>
        <taxon>Trematoda</taxon>
        <taxon>Digenea</taxon>
        <taxon>Plagiorchiida</taxon>
        <taxon>Echinostomata</taxon>
        <taxon>Echinostomatoidea</taxon>
        <taxon>Fasciolidae</taxon>
        <taxon>Fasciolopsis</taxon>
    </lineage>
</organism>
<dbReference type="GO" id="GO:0061630">
    <property type="term" value="F:ubiquitin protein ligase activity"/>
    <property type="evidence" value="ECO:0007669"/>
    <property type="project" value="InterPro"/>
</dbReference>
<dbReference type="PANTHER" id="PTHR21540">
    <property type="entry name" value="RING FINGER AND SWIM DOMAIN-CONTAINING PROTEIN 2"/>
    <property type="match status" value="1"/>
</dbReference>
<feature type="domain" description="RING-type" evidence="7">
    <location>
        <begin position="66"/>
        <end position="122"/>
    </location>
</feature>
<dbReference type="SUPFAM" id="SSF57850">
    <property type="entry name" value="RING/U-box"/>
    <property type="match status" value="2"/>
</dbReference>
<evidence type="ECO:0000256" key="2">
    <source>
        <dbReference type="ARBA" id="ARBA00022771"/>
    </source>
</evidence>
<dbReference type="Gene3D" id="3.30.40.10">
    <property type="entry name" value="Zinc/RING finger domain, C3HC4 (zinc finger)"/>
    <property type="match status" value="1"/>
</dbReference>
<keyword evidence="3" id="KW-0862">Zinc</keyword>
<dbReference type="Gene3D" id="3.30.60.90">
    <property type="match status" value="1"/>
</dbReference>
<accession>A0A8E0RS51</accession>
<feature type="signal peptide" evidence="6">
    <location>
        <begin position="1"/>
        <end position="16"/>
    </location>
</feature>
<dbReference type="InterPro" id="IPR039903">
    <property type="entry name" value="Zswim2"/>
</dbReference>
<dbReference type="InterPro" id="IPR013083">
    <property type="entry name" value="Znf_RING/FYVE/PHD"/>
</dbReference>
<dbReference type="InterPro" id="IPR001841">
    <property type="entry name" value="Znf_RING"/>
</dbReference>
<dbReference type="PANTHER" id="PTHR21540:SF3">
    <property type="entry name" value="E3 UBIQUITIN-PROTEIN LIGASE ZSWIM2"/>
    <property type="match status" value="1"/>
</dbReference>
<keyword evidence="1" id="KW-0479">Metal-binding</keyword>
<dbReference type="Proteomes" id="UP000728185">
    <property type="component" value="Unassembled WGS sequence"/>
</dbReference>
<dbReference type="PROSITE" id="PS50089">
    <property type="entry name" value="ZF_RING_2"/>
    <property type="match status" value="1"/>
</dbReference>
<evidence type="ECO:0000313" key="9">
    <source>
        <dbReference type="Proteomes" id="UP000728185"/>
    </source>
</evidence>
<dbReference type="GO" id="GO:0008270">
    <property type="term" value="F:zinc ion binding"/>
    <property type="evidence" value="ECO:0007669"/>
    <property type="project" value="UniProtKB-KW"/>
</dbReference>
<dbReference type="OrthoDB" id="8062037at2759"/>
<evidence type="ECO:0000256" key="1">
    <source>
        <dbReference type="ARBA" id="ARBA00022723"/>
    </source>
</evidence>
<keyword evidence="6" id="KW-0732">Signal</keyword>
<feature type="compositionally biased region" description="Basic residues" evidence="5">
    <location>
        <begin position="33"/>
        <end position="42"/>
    </location>
</feature>
<feature type="region of interest" description="Disordered" evidence="5">
    <location>
        <begin position="32"/>
        <end position="56"/>
    </location>
</feature>
<name>A0A8E0RS51_9TREM</name>
<dbReference type="AlphaFoldDB" id="A0A8E0RS51"/>
<feature type="chain" id="PRO_5034400522" evidence="6">
    <location>
        <begin position="17"/>
        <end position="229"/>
    </location>
</feature>
<dbReference type="CDD" id="cd16494">
    <property type="entry name" value="RING-CH-C4HC3_ZSWM2"/>
    <property type="match status" value="1"/>
</dbReference>